<proteinExistence type="predicted"/>
<dbReference type="KEGG" id="lrs:PX52LOC_06155"/>
<dbReference type="EMBL" id="CP042425">
    <property type="protein sequence ID" value="QEL19098.1"/>
    <property type="molecule type" value="Genomic_DNA"/>
</dbReference>
<dbReference type="Pfam" id="PF01839">
    <property type="entry name" value="FG-GAP"/>
    <property type="match status" value="1"/>
</dbReference>
<feature type="chain" id="PRO_5023132749" evidence="2">
    <location>
        <begin position="20"/>
        <end position="599"/>
    </location>
</feature>
<reference evidence="4" key="1">
    <citation type="submission" date="2019-08" db="EMBL/GenBank/DDBJ databases">
        <title>Limnoglobus roseus gen. nov., sp. nov., a novel freshwater planctomycete with a giant genome from the family Gemmataceae.</title>
        <authorList>
            <person name="Kulichevskaya I.S."/>
            <person name="Naumoff D.G."/>
            <person name="Miroshnikov K."/>
            <person name="Ivanova A."/>
            <person name="Philippov D.A."/>
            <person name="Hakobyan A."/>
            <person name="Rijpstra I.C."/>
            <person name="Sinninghe Damste J.S."/>
            <person name="Liesack W."/>
            <person name="Dedysh S.N."/>
        </authorList>
    </citation>
    <scope>NUCLEOTIDE SEQUENCE [LARGE SCALE GENOMIC DNA]</scope>
    <source>
        <strain evidence="4">PX52</strain>
    </source>
</reference>
<sequence length="599" mass="63445">MSRTLTIVATLLGASLASAQPPILSTQPLRGGFGGISTEQFYQSRVQHAANQLLADLNSVRAEVSRTRESLPVKVELSRLADQAVRQAEVLRRLASVTADKARLFQADQQLDAVVDAFIARAEQLAINAPALADAVTRAQYADQQLHAALGFTEGATSVPQIIRSAAMLNDQIGQLRQLAQDRFGGAVYTLAADRQLRSFGFRIDQLQRGLEAGTGLPAAVTTYQVAAKQWQALSPTLTQLAADPGIRIQTGRVASLFQQLGEQLQPGGGILPLPPPGQPGWGLLSRGLFACGAGEGGGPRVSVFAQVGGQPLFDFFAFDPNFRGGVRVAVADLNGDGIPDLVATPGATPPGQVPLLPLVRVFDGRTMGLMSEFLAYDRTWTGGIHVAAADRTRQGRGIVVTGADVGAGPHVRAFDINTGKELASFFAYDQNYRGGVRVALGDVDGDGLPDIVTAPGSQHPPQIKIFSGSNSRVIADFLAYDRNHTVGSWVATADLTKNGRADVIVGPDINGSGLVRVFDPIRGRKLGEVAPYPPNFRGGIRVAAHDVNEDGVLDIVCAPGPDLLAAPVRIFDGRNSKPLVEFFPFERTFTGGVYIGAK</sequence>
<evidence type="ECO:0000256" key="2">
    <source>
        <dbReference type="SAM" id="SignalP"/>
    </source>
</evidence>
<dbReference type="Pfam" id="PF13517">
    <property type="entry name" value="FG-GAP_3"/>
    <property type="match status" value="1"/>
</dbReference>
<gene>
    <name evidence="3" type="ORF">PX52LOC_06155</name>
</gene>
<accession>A0A5C1AQG6</accession>
<dbReference type="AlphaFoldDB" id="A0A5C1AQG6"/>
<keyword evidence="4" id="KW-1185">Reference proteome</keyword>
<dbReference type="InterPro" id="IPR013517">
    <property type="entry name" value="FG-GAP"/>
</dbReference>
<organism evidence="3 4">
    <name type="scientific">Limnoglobus roseus</name>
    <dbReference type="NCBI Taxonomy" id="2598579"/>
    <lineage>
        <taxon>Bacteria</taxon>
        <taxon>Pseudomonadati</taxon>
        <taxon>Planctomycetota</taxon>
        <taxon>Planctomycetia</taxon>
        <taxon>Gemmatales</taxon>
        <taxon>Gemmataceae</taxon>
        <taxon>Limnoglobus</taxon>
    </lineage>
</organism>
<dbReference type="Gene3D" id="2.130.10.130">
    <property type="entry name" value="Integrin alpha, N-terminal"/>
    <property type="match status" value="1"/>
</dbReference>
<name>A0A5C1AQG6_9BACT</name>
<evidence type="ECO:0000256" key="1">
    <source>
        <dbReference type="ARBA" id="ARBA00022729"/>
    </source>
</evidence>
<evidence type="ECO:0000313" key="4">
    <source>
        <dbReference type="Proteomes" id="UP000324974"/>
    </source>
</evidence>
<dbReference type="SUPFAM" id="SSF69318">
    <property type="entry name" value="Integrin alpha N-terminal domain"/>
    <property type="match status" value="1"/>
</dbReference>
<evidence type="ECO:0000313" key="3">
    <source>
        <dbReference type="EMBL" id="QEL19098.1"/>
    </source>
</evidence>
<dbReference type="PANTHER" id="PTHR46580">
    <property type="entry name" value="SENSOR KINASE-RELATED"/>
    <property type="match status" value="1"/>
</dbReference>
<dbReference type="InterPro" id="IPR028994">
    <property type="entry name" value="Integrin_alpha_N"/>
</dbReference>
<keyword evidence="1 2" id="KW-0732">Signal</keyword>
<protein>
    <submittedName>
        <fullName evidence="3">Putative chromosome segregation protein</fullName>
    </submittedName>
</protein>
<dbReference type="Proteomes" id="UP000324974">
    <property type="component" value="Chromosome"/>
</dbReference>
<feature type="signal peptide" evidence="2">
    <location>
        <begin position="1"/>
        <end position="19"/>
    </location>
</feature>